<sequence length="100" mass="11403">MKLSGKNAVVVFENASFLLQYLTESDMFFSGNMNGEHAQEKVKYTKQLINGDILSVTWFENKTRSLVTHTIDLRVMSVNSLVFMTDTKCLLKMSGRITFL</sequence>
<evidence type="ECO:0000259" key="1">
    <source>
        <dbReference type="Pfam" id="PF22036"/>
    </source>
</evidence>
<dbReference type="Pfam" id="PF22036">
    <property type="entry name" value="MoaF_like"/>
    <property type="match status" value="1"/>
</dbReference>
<evidence type="ECO:0000313" key="2">
    <source>
        <dbReference type="EMBL" id="CCA61414.1"/>
    </source>
</evidence>
<dbReference type="GeneID" id="26683602"/>
<keyword evidence="3" id="KW-1185">Reference proteome</keyword>
<accession>F2NYY6</accession>
<protein>
    <submittedName>
        <fullName evidence="2">Complete DpAV4 genome</fullName>
    </submittedName>
</protein>
<dbReference type="EMBL" id="CU469068">
    <property type="protein sequence ID" value="CCA61414.1"/>
    <property type="molecule type" value="Genomic_DNA"/>
</dbReference>
<dbReference type="KEGG" id="vg:26683602"/>
<dbReference type="InterPro" id="IPR053892">
    <property type="entry name" value="MoaF-like"/>
</dbReference>
<proteinExistence type="predicted"/>
<evidence type="ECO:0000313" key="3">
    <source>
        <dbReference type="Proteomes" id="UP000203898"/>
    </source>
</evidence>
<feature type="domain" description="MoaF-like" evidence="1">
    <location>
        <begin position="5"/>
        <end position="98"/>
    </location>
</feature>
<name>F2NYY6_9VIRU</name>
<dbReference type="Proteomes" id="UP000203898">
    <property type="component" value="Segment"/>
</dbReference>
<organism evidence="2 3">
    <name type="scientific">Diadromus pulchellus ascovirus 4a</name>
    <dbReference type="NCBI Taxonomy" id="158683"/>
    <lineage>
        <taxon>Viruses</taxon>
        <taxon>Varidnaviria</taxon>
        <taxon>Bamfordvirae</taxon>
        <taxon>Nucleocytoviricota</taxon>
        <taxon>Megaviricetes</taxon>
        <taxon>Pimascovirales</taxon>
        <taxon>Pimascovirales incertae sedis</taxon>
        <taxon>Ascoviridae</taxon>
        <taxon>Toursvirus</taxon>
        <taxon>Toursvirus dptv1a</taxon>
    </lineage>
</organism>
<dbReference type="RefSeq" id="YP_009640045.1">
    <property type="nucleotide sequence ID" value="NC_011335.1"/>
</dbReference>
<reference evidence="2 3" key="1">
    <citation type="journal article" date="2009" name="PLoS ONE">
        <title>Symbiotic virus at the evolutionary intersection of three types of large DNA viruses; iridoviruses, ascoviruses, and ichnoviruses.</title>
        <authorList>
            <person name="Bigot Y."/>
            <person name="Renault S."/>
            <person name="Nicolas J."/>
            <person name="Moundras C."/>
            <person name="Demattei M.V."/>
            <person name="Samain S."/>
            <person name="Bideshi D.K."/>
            <person name="Federici B.A."/>
        </authorList>
    </citation>
    <scope>NUCLEOTIDE SEQUENCE [LARGE SCALE GENOMIC DNA]</scope>
</reference>